<evidence type="ECO:0000256" key="5">
    <source>
        <dbReference type="SAM" id="MobiDB-lite"/>
    </source>
</evidence>
<feature type="compositionally biased region" description="Low complexity" evidence="5">
    <location>
        <begin position="260"/>
        <end position="280"/>
    </location>
</feature>
<keyword evidence="8" id="KW-1185">Reference proteome</keyword>
<evidence type="ECO:0000256" key="3">
    <source>
        <dbReference type="ARBA" id="ARBA00022989"/>
    </source>
</evidence>
<dbReference type="EMBL" id="JAVRRG010000178">
    <property type="protein sequence ID" value="KAK5079682.1"/>
    <property type="molecule type" value="Genomic_DNA"/>
</dbReference>
<accession>A0ABR0JYK6</accession>
<feature type="transmembrane region" description="Helical" evidence="6">
    <location>
        <begin position="349"/>
        <end position="373"/>
    </location>
</feature>
<keyword evidence="3 6" id="KW-1133">Transmembrane helix</keyword>
<keyword evidence="2 6" id="KW-0812">Transmembrane</keyword>
<gene>
    <name evidence="7" type="ORF">LTR24_009028</name>
</gene>
<feature type="region of interest" description="Disordered" evidence="5">
    <location>
        <begin position="255"/>
        <end position="280"/>
    </location>
</feature>
<evidence type="ECO:0000313" key="8">
    <source>
        <dbReference type="Proteomes" id="UP001345013"/>
    </source>
</evidence>
<sequence length="415" mass="48200">MLSVESTHDRIKRRQLSNEDSKKEKESFEVFASEITCRNSMVETFGFPAHLFSNGWAKSNGFAGSKQIPRGNISWFRMLVKMIKGVGEHNWDELGEYYWHEMTFLVHQIDGPNKVVTVICFEVPDDDIDQKKNSNVTEHGDERSLSKPTNFLKELATILNSLPTPFDLDWRYMQSLLLRQAIMVADVGIWACSYAVRNLEKSRPTSSTGISTPFDFPRAHDLLRHALHSTEVLQVASQNLEAWVRQYQIDQKRTQRLQHEQQQNHQQQLHQQSQNQQGQNSLTGPFLRIPFEEDLPLPPESFHDDLIATLQLLSNLVHRSTSNDARLRNEINLAFNLVNQQDTKAMRRISIVTLLFLPATFVSTLFSMCFFDYDGGSGRWSISKWIWLYFVIAGILTIITFIAWFRARILWRFFR</sequence>
<comment type="subcellular location">
    <subcellularLocation>
        <location evidence="1">Membrane</location>
        <topology evidence="1">Multi-pass membrane protein</topology>
    </subcellularLocation>
</comment>
<comment type="caution">
    <text evidence="7">The sequence shown here is derived from an EMBL/GenBank/DDBJ whole genome shotgun (WGS) entry which is preliminary data.</text>
</comment>
<evidence type="ECO:0000256" key="4">
    <source>
        <dbReference type="ARBA" id="ARBA00023136"/>
    </source>
</evidence>
<dbReference type="Gene3D" id="1.20.58.340">
    <property type="entry name" value="Magnesium transport protein CorA, transmembrane region"/>
    <property type="match status" value="1"/>
</dbReference>
<evidence type="ECO:0000256" key="2">
    <source>
        <dbReference type="ARBA" id="ARBA00022692"/>
    </source>
</evidence>
<dbReference type="InterPro" id="IPR002523">
    <property type="entry name" value="MgTranspt_CorA/ZnTranspt_ZntB"/>
</dbReference>
<protein>
    <submittedName>
        <fullName evidence="7">Uncharacterized protein</fullName>
    </submittedName>
</protein>
<dbReference type="InterPro" id="IPR045863">
    <property type="entry name" value="CorA_TM1_TM2"/>
</dbReference>
<dbReference type="Proteomes" id="UP001345013">
    <property type="component" value="Unassembled WGS sequence"/>
</dbReference>
<dbReference type="SUPFAM" id="SSF144083">
    <property type="entry name" value="Magnesium transport protein CorA, transmembrane region"/>
    <property type="match status" value="1"/>
</dbReference>
<evidence type="ECO:0000256" key="6">
    <source>
        <dbReference type="SAM" id="Phobius"/>
    </source>
</evidence>
<proteinExistence type="predicted"/>
<evidence type="ECO:0000256" key="1">
    <source>
        <dbReference type="ARBA" id="ARBA00004141"/>
    </source>
</evidence>
<dbReference type="Pfam" id="PF01544">
    <property type="entry name" value="CorA"/>
    <property type="match status" value="1"/>
</dbReference>
<keyword evidence="4 6" id="KW-0472">Membrane</keyword>
<evidence type="ECO:0000313" key="7">
    <source>
        <dbReference type="EMBL" id="KAK5079682.1"/>
    </source>
</evidence>
<reference evidence="7 8" key="1">
    <citation type="submission" date="2023-08" db="EMBL/GenBank/DDBJ databases">
        <title>Black Yeasts Isolated from many extreme environments.</title>
        <authorList>
            <person name="Coleine C."/>
            <person name="Stajich J.E."/>
            <person name="Selbmann L."/>
        </authorList>
    </citation>
    <scope>NUCLEOTIDE SEQUENCE [LARGE SCALE GENOMIC DNA]</scope>
    <source>
        <strain evidence="7 8">CCFEE 5885</strain>
    </source>
</reference>
<feature type="transmembrane region" description="Helical" evidence="6">
    <location>
        <begin position="385"/>
        <end position="405"/>
    </location>
</feature>
<organism evidence="7 8">
    <name type="scientific">Lithohypha guttulata</name>
    <dbReference type="NCBI Taxonomy" id="1690604"/>
    <lineage>
        <taxon>Eukaryota</taxon>
        <taxon>Fungi</taxon>
        <taxon>Dikarya</taxon>
        <taxon>Ascomycota</taxon>
        <taxon>Pezizomycotina</taxon>
        <taxon>Eurotiomycetes</taxon>
        <taxon>Chaetothyriomycetidae</taxon>
        <taxon>Chaetothyriales</taxon>
        <taxon>Trichomeriaceae</taxon>
        <taxon>Lithohypha</taxon>
    </lineage>
</organism>
<name>A0ABR0JYK6_9EURO</name>